<sequence>MAVVVPTASAGVPQNVFAVWKREVSVVDVFSEEVVLSRESGYARSGSLLYEQRFHGNGVSAFAQTSSRVWKGQRQYEILYPIDCFDIFRKRIFAEIVIYRTLEYNTQDLIIWALYQDADSWKHKSKEMDYLKASKGFGMIPSPFSSSSECSGSLKLDDSSSDESNMNAMLNLNSKFRYASAWSKTDIYTAR</sequence>
<accession>A0A9P0QAF9</accession>
<dbReference type="AlphaFoldDB" id="A0A9P0QAF9"/>
<name>A0A9P0QAF9_ACAOB</name>
<protein>
    <submittedName>
        <fullName evidence="1">Uncharacterized protein</fullName>
    </submittedName>
</protein>
<evidence type="ECO:0000313" key="2">
    <source>
        <dbReference type="Proteomes" id="UP001152888"/>
    </source>
</evidence>
<gene>
    <name evidence="1" type="ORF">ACAOBT_LOCUS34190</name>
</gene>
<reference evidence="1" key="1">
    <citation type="submission" date="2022-03" db="EMBL/GenBank/DDBJ databases">
        <authorList>
            <person name="Sayadi A."/>
        </authorList>
    </citation>
    <scope>NUCLEOTIDE SEQUENCE</scope>
</reference>
<keyword evidence="2" id="KW-1185">Reference proteome</keyword>
<dbReference type="EMBL" id="CAKOFQ010008514">
    <property type="protein sequence ID" value="CAH2014546.1"/>
    <property type="molecule type" value="Genomic_DNA"/>
</dbReference>
<comment type="caution">
    <text evidence="1">The sequence shown here is derived from an EMBL/GenBank/DDBJ whole genome shotgun (WGS) entry which is preliminary data.</text>
</comment>
<dbReference type="Proteomes" id="UP001152888">
    <property type="component" value="Unassembled WGS sequence"/>
</dbReference>
<evidence type="ECO:0000313" key="1">
    <source>
        <dbReference type="EMBL" id="CAH2014546.1"/>
    </source>
</evidence>
<organism evidence="1 2">
    <name type="scientific">Acanthoscelides obtectus</name>
    <name type="common">Bean weevil</name>
    <name type="synonym">Bruchus obtectus</name>
    <dbReference type="NCBI Taxonomy" id="200917"/>
    <lineage>
        <taxon>Eukaryota</taxon>
        <taxon>Metazoa</taxon>
        <taxon>Ecdysozoa</taxon>
        <taxon>Arthropoda</taxon>
        <taxon>Hexapoda</taxon>
        <taxon>Insecta</taxon>
        <taxon>Pterygota</taxon>
        <taxon>Neoptera</taxon>
        <taxon>Endopterygota</taxon>
        <taxon>Coleoptera</taxon>
        <taxon>Polyphaga</taxon>
        <taxon>Cucujiformia</taxon>
        <taxon>Chrysomeloidea</taxon>
        <taxon>Chrysomelidae</taxon>
        <taxon>Bruchinae</taxon>
        <taxon>Bruchini</taxon>
        <taxon>Acanthoscelides</taxon>
    </lineage>
</organism>
<proteinExistence type="predicted"/>